<keyword evidence="2" id="KW-1185">Reference proteome</keyword>
<dbReference type="Proteomes" id="UP000765160">
    <property type="component" value="Unassembled WGS sequence"/>
</dbReference>
<evidence type="ECO:0000313" key="1">
    <source>
        <dbReference type="EMBL" id="NKE44163.1"/>
    </source>
</evidence>
<name>A0ABX1EVF9_9PROT</name>
<proteinExistence type="predicted"/>
<protein>
    <submittedName>
        <fullName evidence="1">Uncharacterized protein</fullName>
    </submittedName>
</protein>
<gene>
    <name evidence="1" type="ORF">HB662_05205</name>
</gene>
<reference evidence="1 2" key="1">
    <citation type="submission" date="2020-03" db="EMBL/GenBank/DDBJ databases">
        <title>Roseomonas selenitidurans sp. nov. isolated from soil.</title>
        <authorList>
            <person name="Liu H."/>
        </authorList>
    </citation>
    <scope>NUCLEOTIDE SEQUENCE [LARGE SCALE GENOMIC DNA]</scope>
    <source>
        <strain evidence="1 2">JCM 15073</strain>
    </source>
</reference>
<evidence type="ECO:0000313" key="2">
    <source>
        <dbReference type="Proteomes" id="UP000765160"/>
    </source>
</evidence>
<accession>A0ABX1EVF9</accession>
<comment type="caution">
    <text evidence="1">The sequence shown here is derived from an EMBL/GenBank/DDBJ whole genome shotgun (WGS) entry which is preliminary data.</text>
</comment>
<dbReference type="RefSeq" id="WP_168047901.1">
    <property type="nucleotide sequence ID" value="NZ_JAATJR010000002.1"/>
</dbReference>
<dbReference type="EMBL" id="JAAVTX010000002">
    <property type="protein sequence ID" value="NKE44163.1"/>
    <property type="molecule type" value="Genomic_DNA"/>
</dbReference>
<sequence length="143" mass="14933">MQQLPHGPFLVGNDGSLRPVRDAALRFAWRGRGCVATLSDGQISLAAQAGAVPYTAEHAGARPGAFAALGAMPGDLPQGWRLRLMPDHRVRLEADFSLQGDTTATALVSAMVSFALALDPYLDRLESAGMSASPASAEGMVNT</sequence>
<organism evidence="1 2">
    <name type="scientific">Falsiroseomonas frigidaquae</name>
    <dbReference type="NCBI Taxonomy" id="487318"/>
    <lineage>
        <taxon>Bacteria</taxon>
        <taxon>Pseudomonadati</taxon>
        <taxon>Pseudomonadota</taxon>
        <taxon>Alphaproteobacteria</taxon>
        <taxon>Acetobacterales</taxon>
        <taxon>Roseomonadaceae</taxon>
        <taxon>Falsiroseomonas</taxon>
    </lineage>
</organism>